<dbReference type="RefSeq" id="WP_093730272.1">
    <property type="nucleotide sequence ID" value="NZ_FMYW01000007.1"/>
</dbReference>
<name>A0A1G6LHR5_9FIRM</name>
<dbReference type="InterPro" id="IPR005546">
    <property type="entry name" value="Autotransporte_beta"/>
</dbReference>
<dbReference type="InterPro" id="IPR036709">
    <property type="entry name" value="Autotransporte_beta_dom_sf"/>
</dbReference>
<gene>
    <name evidence="3" type="ORF">SAMN04487864_10781</name>
</gene>
<evidence type="ECO:0000313" key="4">
    <source>
        <dbReference type="Proteomes" id="UP000198943"/>
    </source>
</evidence>
<protein>
    <submittedName>
        <fullName evidence="3">Uncharacterized conserved protein, contains a C-terminal beta-barrel porin domain</fullName>
    </submittedName>
</protein>
<dbReference type="OrthoDB" id="1393129at2"/>
<evidence type="ECO:0000259" key="2">
    <source>
        <dbReference type="PROSITE" id="PS51208"/>
    </source>
</evidence>
<feature type="chain" id="PRO_5011579910" evidence="1">
    <location>
        <begin position="37"/>
        <end position="1288"/>
    </location>
</feature>
<sequence>MNRKRRVSTRKKKAILSAVAAGVWFSGLFLPQTAGAVDQVTIGWDGKAVFDVKYYGASDSTKDRADFFQQFVNVKKGYSALAYDLTGDIKNGLNKSFRWWAEILGPGATMSQPAQYFVGTFDEENAGALAYIFKNGVETSDPHLFKEIFQSGQRVPQFDDVAAFMRNKNEYEKNGVGFGTILIGQYVGYDDLHDGGYGFVNSVYEANPTPLILSQVDIAPIMFHEIGHSLGISSHRDKIIEQTVSGKKYTLYGFKDFDETGFEAHLYDQYGTRATPNAFILPSKKDISSVNAVLEANPALKAKFKPEHVFYVPDTAESKKDGKVYLYFAGKQVTDVLDGKTFTRGDGQQISGIPVNTWEYGVPNLSHLELARSMMSHQLYRSYVNFMEAELAALQDIGYQIDRKNFYGRSIYNDGLTLTNEQGFSARKDGRYVDGYNTATFGIGLHVYGSNNTITQAGNVFAKGAGAVGIRVDGVNNTITVPKGTEIHADGSYNDGILIAYGKNHRVNVEGTVTATGESGNALSFDFGSNAIGTSTEYRGSFFRYRRGILNNVVYEAKNLGLNEIYNDTDAWSFSDVKNSDLNAPMVNTVNISGKLIANPETFGNAIYIDSTAFVDTININDGAEIKGNIHSQWKHFTPHMGIYDYETPVETKFTYPDGTRTKLEGLMLQYKGGVYPYTKYIPDLVTKLNFNTTMAYDGDIDGMDNMKINVNGNLVYGGSADVVSVNVAEGAGLFGGTFTVNDMSGKMAAGFSDDTTGKFFNHGTIGSAYSDRSMTIRGRLISDGTLSGYGGGALGDIVVKGAAAIDGSKISAVNMLPDETMTVLKADSVTGQIRNDVGNPVEISGLLKGYGTVSGKDVKFTSQYSDNLGELSASQREALGAVNAMLASLNQDSRKSELRKIYNLDAGSTKRALDQIGYSPAPQMMSAVQAGSVASRVISDRLSAAFLLQEVNADVQVPVKYFGEKVKAVQAGSVANRAISDRLSAAFSPQEVSADVPVPVNRSVDGAEDKALTVPVKLEVPVQADNDVWVKFTKNWGELKGDADYHGQAISGGYDRAIGKHWRGGLFVSYDAKSLGADHSGGNMYDTRFGVYGGYHRNADDAFIYMDGGRIRNKLHRSIPALGLGTEAKYHSNFFEIGGEYRHNLQPERTWQISPFVNLQYSSMKQEAFAETGAGIFNHHVDAKRNNYFAGQLGVEFKRQLRHGHYAARIGVKYAFAGADPALSFSYEGDAGHAYRLENNQDKTHVVLSIGGENEFAHGWMLGGDVQLQKGRHDRDVSASVMVRKVW</sequence>
<feature type="signal peptide" evidence="1">
    <location>
        <begin position="1"/>
        <end position="36"/>
    </location>
</feature>
<dbReference type="EMBL" id="FMYW01000007">
    <property type="protein sequence ID" value="SDC42790.1"/>
    <property type="molecule type" value="Genomic_DNA"/>
</dbReference>
<accession>A0A1G6LHR5</accession>
<dbReference type="PROSITE" id="PS51208">
    <property type="entry name" value="AUTOTRANSPORTER"/>
    <property type="match status" value="1"/>
</dbReference>
<keyword evidence="4" id="KW-1185">Reference proteome</keyword>
<dbReference type="SMART" id="SM00869">
    <property type="entry name" value="Autotransporter"/>
    <property type="match status" value="1"/>
</dbReference>
<feature type="domain" description="Autotransporter" evidence="2">
    <location>
        <begin position="1022"/>
        <end position="1288"/>
    </location>
</feature>
<organism evidence="3 4">
    <name type="scientific">Succiniclasticum ruminis</name>
    <dbReference type="NCBI Taxonomy" id="40841"/>
    <lineage>
        <taxon>Bacteria</taxon>
        <taxon>Bacillati</taxon>
        <taxon>Bacillota</taxon>
        <taxon>Negativicutes</taxon>
        <taxon>Acidaminococcales</taxon>
        <taxon>Acidaminococcaceae</taxon>
        <taxon>Succiniclasticum</taxon>
    </lineage>
</organism>
<evidence type="ECO:0000313" key="3">
    <source>
        <dbReference type="EMBL" id="SDC42790.1"/>
    </source>
</evidence>
<dbReference type="SUPFAM" id="SSF103515">
    <property type="entry name" value="Autotransporter"/>
    <property type="match status" value="1"/>
</dbReference>
<proteinExistence type="predicted"/>
<dbReference type="Pfam" id="PF03797">
    <property type="entry name" value="Autotransporter"/>
    <property type="match status" value="1"/>
</dbReference>
<evidence type="ECO:0000256" key="1">
    <source>
        <dbReference type="SAM" id="SignalP"/>
    </source>
</evidence>
<keyword evidence="1" id="KW-0732">Signal</keyword>
<reference evidence="4" key="1">
    <citation type="submission" date="2016-10" db="EMBL/GenBank/DDBJ databases">
        <authorList>
            <person name="Varghese N."/>
            <person name="Submissions S."/>
        </authorList>
    </citation>
    <scope>NUCLEOTIDE SEQUENCE [LARGE SCALE GENOMIC DNA]</scope>
    <source>
        <strain evidence="4">DSM 11005</strain>
    </source>
</reference>
<dbReference type="Proteomes" id="UP000198943">
    <property type="component" value="Unassembled WGS sequence"/>
</dbReference>
<dbReference type="Gene3D" id="2.40.128.130">
    <property type="entry name" value="Autotransporter beta-domain"/>
    <property type="match status" value="1"/>
</dbReference>